<organism evidence="2 3">
    <name type="scientific">Paraoerskovia sediminicola</name>
    <dbReference type="NCBI Taxonomy" id="1138587"/>
    <lineage>
        <taxon>Bacteria</taxon>
        <taxon>Bacillati</taxon>
        <taxon>Actinomycetota</taxon>
        <taxon>Actinomycetes</taxon>
        <taxon>Micrococcales</taxon>
        <taxon>Cellulomonadaceae</taxon>
        <taxon>Paraoerskovia</taxon>
    </lineage>
</organism>
<keyword evidence="1" id="KW-1133">Transmembrane helix</keyword>
<feature type="transmembrane region" description="Helical" evidence="1">
    <location>
        <begin position="72"/>
        <end position="94"/>
    </location>
</feature>
<proteinExistence type="predicted"/>
<dbReference type="Pfam" id="PF09997">
    <property type="entry name" value="DUF2238"/>
    <property type="match status" value="1"/>
</dbReference>
<keyword evidence="3" id="KW-1185">Reference proteome</keyword>
<feature type="transmembrane region" description="Helical" evidence="1">
    <location>
        <begin position="106"/>
        <end position="124"/>
    </location>
</feature>
<dbReference type="Proteomes" id="UP001321475">
    <property type="component" value="Chromosome"/>
</dbReference>
<dbReference type="InterPro" id="IPR014509">
    <property type="entry name" value="YjdF-like"/>
</dbReference>
<gene>
    <name evidence="2" type="ORF">GCM10025865_17420</name>
</gene>
<evidence type="ECO:0000313" key="3">
    <source>
        <dbReference type="Proteomes" id="UP001321475"/>
    </source>
</evidence>
<sequence length="214" mass="23610">MTRRSLPVWVPILVLLLTVGQLAVAEWWPGIARFENKAFGARLVAYPAMMLLAPALWWVVVKRRDAAARPPWTAFTLIMLPFLIDVTGNSFNLYDTIVWWDDANHYFNWLLLLSGIGVLIAGRIRPRWAQVLLVTGAGAILAILWELGEYLTFIRQGTELDVAYQDTLGDLTLGTLGALTAGFVVWAWSRRATDVDAAAAASSATEGPARTVAE</sequence>
<evidence type="ECO:0000313" key="2">
    <source>
        <dbReference type="EMBL" id="BDZ42443.1"/>
    </source>
</evidence>
<evidence type="ECO:0000256" key="1">
    <source>
        <dbReference type="SAM" id="Phobius"/>
    </source>
</evidence>
<feature type="transmembrane region" description="Helical" evidence="1">
    <location>
        <begin position="41"/>
        <end position="60"/>
    </location>
</feature>
<accession>A0ABN6XG27</accession>
<name>A0ABN6XG27_9CELL</name>
<reference evidence="3" key="1">
    <citation type="journal article" date="2019" name="Int. J. Syst. Evol. Microbiol.">
        <title>The Global Catalogue of Microorganisms (GCM) 10K type strain sequencing project: providing services to taxonomists for standard genome sequencing and annotation.</title>
        <authorList>
            <consortium name="The Broad Institute Genomics Platform"/>
            <consortium name="The Broad Institute Genome Sequencing Center for Infectious Disease"/>
            <person name="Wu L."/>
            <person name="Ma J."/>
        </authorList>
    </citation>
    <scope>NUCLEOTIDE SEQUENCE [LARGE SCALE GENOMIC DNA]</scope>
    <source>
        <strain evidence="3">NBRC 108565</strain>
    </source>
</reference>
<dbReference type="EMBL" id="AP027729">
    <property type="protein sequence ID" value="BDZ42443.1"/>
    <property type="molecule type" value="Genomic_DNA"/>
</dbReference>
<keyword evidence="1" id="KW-0812">Transmembrane</keyword>
<feature type="transmembrane region" description="Helical" evidence="1">
    <location>
        <begin position="168"/>
        <end position="188"/>
    </location>
</feature>
<evidence type="ECO:0008006" key="4">
    <source>
        <dbReference type="Google" id="ProtNLM"/>
    </source>
</evidence>
<protein>
    <recommendedName>
        <fullName evidence="4">VanZ like family protein</fullName>
    </recommendedName>
</protein>
<keyword evidence="1" id="KW-0472">Membrane</keyword>
<feature type="transmembrane region" description="Helical" evidence="1">
    <location>
        <begin position="131"/>
        <end position="148"/>
    </location>
</feature>
<dbReference type="RefSeq" id="WP_286216928.1">
    <property type="nucleotide sequence ID" value="NZ_AP027729.1"/>
</dbReference>